<dbReference type="SUPFAM" id="SSF55874">
    <property type="entry name" value="ATPase domain of HSP90 chaperone/DNA topoisomerase II/histidine kinase"/>
    <property type="match status" value="1"/>
</dbReference>
<dbReference type="Pfam" id="PF02518">
    <property type="entry name" value="HATPase_c"/>
    <property type="match status" value="1"/>
</dbReference>
<comment type="subcellular location">
    <subcellularLocation>
        <location evidence="1">Cell membrane</location>
        <topology evidence="1">Multi-pass membrane protein</topology>
    </subcellularLocation>
</comment>
<dbReference type="InterPro" id="IPR003660">
    <property type="entry name" value="HAMP_dom"/>
</dbReference>
<dbReference type="InterPro" id="IPR050640">
    <property type="entry name" value="Bact_2-comp_sensor_kinase"/>
</dbReference>
<name>A0A098M886_9BACL</name>
<keyword evidence="4" id="KW-0808">Transferase</keyword>
<evidence type="ECO:0000313" key="9">
    <source>
        <dbReference type="EMBL" id="KGE18784.1"/>
    </source>
</evidence>
<evidence type="ECO:0000259" key="8">
    <source>
        <dbReference type="PROSITE" id="PS50885"/>
    </source>
</evidence>
<dbReference type="InterPro" id="IPR003594">
    <property type="entry name" value="HATPase_dom"/>
</dbReference>
<evidence type="ECO:0000256" key="2">
    <source>
        <dbReference type="ARBA" id="ARBA00022475"/>
    </source>
</evidence>
<keyword evidence="7" id="KW-0812">Transmembrane</keyword>
<dbReference type="CDD" id="cd06225">
    <property type="entry name" value="HAMP"/>
    <property type="match status" value="1"/>
</dbReference>
<evidence type="ECO:0000256" key="5">
    <source>
        <dbReference type="ARBA" id="ARBA00022777"/>
    </source>
</evidence>
<dbReference type="Pfam" id="PF06580">
    <property type="entry name" value="His_kinase"/>
    <property type="match status" value="1"/>
</dbReference>
<evidence type="ECO:0000256" key="6">
    <source>
        <dbReference type="ARBA" id="ARBA00023136"/>
    </source>
</evidence>
<gene>
    <name evidence="9" type="ORF">PWYN_04930</name>
</gene>
<dbReference type="EMBL" id="JQCR01000002">
    <property type="protein sequence ID" value="KGE18784.1"/>
    <property type="molecule type" value="Genomic_DNA"/>
</dbReference>
<keyword evidence="2" id="KW-1003">Cell membrane</keyword>
<comment type="caution">
    <text evidence="9">The sequence shown here is derived from an EMBL/GenBank/DDBJ whole genome shotgun (WGS) entry which is preliminary data.</text>
</comment>
<evidence type="ECO:0000313" key="10">
    <source>
        <dbReference type="Proteomes" id="UP000029734"/>
    </source>
</evidence>
<reference evidence="9 10" key="2">
    <citation type="submission" date="2014-10" db="EMBL/GenBank/DDBJ databases">
        <title>Comparative genomics of the Paenibacillus odorifer group.</title>
        <authorList>
            <person name="Tsai Y.-C."/>
            <person name="Martin N."/>
            <person name="Korlach J."/>
            <person name="Wiedmann M."/>
        </authorList>
    </citation>
    <scope>NUCLEOTIDE SEQUENCE [LARGE SCALE GENOMIC DNA]</scope>
    <source>
        <strain evidence="9 10">DSM 18334</strain>
    </source>
</reference>
<dbReference type="PANTHER" id="PTHR34220:SF7">
    <property type="entry name" value="SENSOR HISTIDINE KINASE YPDA"/>
    <property type="match status" value="1"/>
</dbReference>
<dbReference type="PROSITE" id="PS50885">
    <property type="entry name" value="HAMP"/>
    <property type="match status" value="1"/>
</dbReference>
<evidence type="ECO:0000256" key="7">
    <source>
        <dbReference type="SAM" id="Phobius"/>
    </source>
</evidence>
<organism evidence="9 10">
    <name type="scientific">Paenibacillus wynnii</name>
    <dbReference type="NCBI Taxonomy" id="268407"/>
    <lineage>
        <taxon>Bacteria</taxon>
        <taxon>Bacillati</taxon>
        <taxon>Bacillota</taxon>
        <taxon>Bacilli</taxon>
        <taxon>Bacillales</taxon>
        <taxon>Paenibacillaceae</taxon>
        <taxon>Paenibacillus</taxon>
    </lineage>
</organism>
<sequence>MVLVPSTLIIITLYNTSSSTINNNMKNSIERNMTMMELNLTKSVEEIDNTTTSIYLNPDLQDVLSSSTPPDDYGLIDEMTRLNSLLGNYSTNERTGKKFQLKLYLMDRSEYSRFSFIGNVFTIESIQNEDWFQSIPYKEKYKVLGLYRNGDSKDSYSIRFVKRIYGLDDPSLSFAGVLTADVSINDFNETLVTMKPSSNSSVYLLNKNREVMVGSNRIAENDTFMRKMNLDSLALGDGGNFTASVLPINGVSTLVASKKIPELDWEIVTLSPMSDLNGPLVSFRKVMVLVMLVSLLLTLLLSFLLSNSITNPIRKFIKLIGKAEEDLYSVPMEYKRNDEFSYLFQRFNQMVQRTRNLIDKLYVSEVNKKKAEIEALQAQINPHFLYNTLDSINWMALKHQAGDISQMVTSLSDFFRLSLNKGRSIIKLEDELNQVIAYLTIQKIKMNQKLFYNIHVPAEVYPYLTVKLLLQPLVENAILHGFDQSNGRGEIHIQGSLENGRILIKVIDNGSGNHEIVAKINDMLLTDNETNTSFGIRNVNARIKQWFGDDFGLSYQANEEAGLTATICIPATKTMEGM</sequence>
<dbReference type="STRING" id="268407.PWYN_04930"/>
<dbReference type="eggNOG" id="COG2972">
    <property type="taxonomic scope" value="Bacteria"/>
</dbReference>
<reference evidence="9 10" key="1">
    <citation type="submission" date="2014-08" db="EMBL/GenBank/DDBJ databases">
        <authorList>
            <person name="den Bakker H.C."/>
        </authorList>
    </citation>
    <scope>NUCLEOTIDE SEQUENCE [LARGE SCALE GENOMIC DNA]</scope>
    <source>
        <strain evidence="9 10">DSM 18334</strain>
    </source>
</reference>
<dbReference type="Gene3D" id="6.10.340.10">
    <property type="match status" value="1"/>
</dbReference>
<evidence type="ECO:0000256" key="3">
    <source>
        <dbReference type="ARBA" id="ARBA00022553"/>
    </source>
</evidence>
<dbReference type="InterPro" id="IPR010559">
    <property type="entry name" value="Sig_transdc_His_kin_internal"/>
</dbReference>
<keyword evidence="3" id="KW-0597">Phosphoprotein</keyword>
<feature type="domain" description="HAMP" evidence="8">
    <location>
        <begin position="307"/>
        <end position="359"/>
    </location>
</feature>
<dbReference type="GO" id="GO:0005886">
    <property type="term" value="C:plasma membrane"/>
    <property type="evidence" value="ECO:0007669"/>
    <property type="project" value="UniProtKB-SubCell"/>
</dbReference>
<dbReference type="GO" id="GO:0000155">
    <property type="term" value="F:phosphorelay sensor kinase activity"/>
    <property type="evidence" value="ECO:0007669"/>
    <property type="project" value="InterPro"/>
</dbReference>
<protein>
    <recommendedName>
        <fullName evidence="8">HAMP domain-containing protein</fullName>
    </recommendedName>
</protein>
<dbReference type="AlphaFoldDB" id="A0A098M886"/>
<dbReference type="SMART" id="SM00304">
    <property type="entry name" value="HAMP"/>
    <property type="match status" value="1"/>
</dbReference>
<keyword evidence="7" id="KW-1133">Transmembrane helix</keyword>
<dbReference type="Gene3D" id="3.30.565.10">
    <property type="entry name" value="Histidine kinase-like ATPase, C-terminal domain"/>
    <property type="match status" value="1"/>
</dbReference>
<dbReference type="InterPro" id="IPR036890">
    <property type="entry name" value="HATPase_C_sf"/>
</dbReference>
<dbReference type="Proteomes" id="UP000029734">
    <property type="component" value="Unassembled WGS sequence"/>
</dbReference>
<keyword evidence="5" id="KW-0418">Kinase</keyword>
<accession>A0A098M886</accession>
<evidence type="ECO:0000256" key="1">
    <source>
        <dbReference type="ARBA" id="ARBA00004651"/>
    </source>
</evidence>
<evidence type="ECO:0000256" key="4">
    <source>
        <dbReference type="ARBA" id="ARBA00022679"/>
    </source>
</evidence>
<dbReference type="Gene3D" id="3.30.450.20">
    <property type="entry name" value="PAS domain"/>
    <property type="match status" value="1"/>
</dbReference>
<feature type="transmembrane region" description="Helical" evidence="7">
    <location>
        <begin position="286"/>
        <end position="305"/>
    </location>
</feature>
<keyword evidence="10" id="KW-1185">Reference proteome</keyword>
<dbReference type="PANTHER" id="PTHR34220">
    <property type="entry name" value="SENSOR HISTIDINE KINASE YPDA"/>
    <property type="match status" value="1"/>
</dbReference>
<proteinExistence type="predicted"/>
<dbReference type="SUPFAM" id="SSF158472">
    <property type="entry name" value="HAMP domain-like"/>
    <property type="match status" value="1"/>
</dbReference>
<keyword evidence="6 7" id="KW-0472">Membrane</keyword>